<name>A0A1N6FV82_9BURK</name>
<feature type="transmembrane region" description="Helical" evidence="1">
    <location>
        <begin position="95"/>
        <end position="113"/>
    </location>
</feature>
<protein>
    <submittedName>
        <fullName evidence="2">Uncharacterized protein</fullName>
    </submittedName>
</protein>
<evidence type="ECO:0000313" key="3">
    <source>
        <dbReference type="Proteomes" id="UP000185151"/>
    </source>
</evidence>
<dbReference type="EMBL" id="FSRU01000001">
    <property type="protein sequence ID" value="SIN99195.1"/>
    <property type="molecule type" value="Genomic_DNA"/>
</dbReference>
<organism evidence="2 3">
    <name type="scientific">Paraburkholderia phenazinium</name>
    <dbReference type="NCBI Taxonomy" id="60549"/>
    <lineage>
        <taxon>Bacteria</taxon>
        <taxon>Pseudomonadati</taxon>
        <taxon>Pseudomonadota</taxon>
        <taxon>Betaproteobacteria</taxon>
        <taxon>Burkholderiales</taxon>
        <taxon>Burkholderiaceae</taxon>
        <taxon>Paraburkholderia</taxon>
    </lineage>
</organism>
<keyword evidence="1" id="KW-0472">Membrane</keyword>
<proteinExistence type="predicted"/>
<reference evidence="2 3" key="1">
    <citation type="submission" date="2016-11" db="EMBL/GenBank/DDBJ databases">
        <authorList>
            <person name="Jaros S."/>
            <person name="Januszkiewicz K."/>
            <person name="Wedrychowicz H."/>
        </authorList>
    </citation>
    <scope>NUCLEOTIDE SEQUENCE [LARGE SCALE GENOMIC DNA]</scope>
    <source>
        <strain evidence="2 3">GAS95</strain>
    </source>
</reference>
<keyword evidence="1" id="KW-1133">Transmembrane helix</keyword>
<keyword evidence="1" id="KW-0812">Transmembrane</keyword>
<dbReference type="Proteomes" id="UP000185151">
    <property type="component" value="Unassembled WGS sequence"/>
</dbReference>
<evidence type="ECO:0000313" key="2">
    <source>
        <dbReference type="EMBL" id="SIN99195.1"/>
    </source>
</evidence>
<accession>A0A1N6FV82</accession>
<dbReference type="AlphaFoldDB" id="A0A1N6FV82"/>
<sequence length="115" mass="13197">MPFEWTRNTAYSGECDGIPKEDFPMMVLWYGGLQSQLEGKTRRVRVAFQRMDSENSKPFFCDVAFSHRDALQLGSVWQRRRRVGEASLELRQPTSALAVLGLIVGFVFLVAIIRR</sequence>
<evidence type="ECO:0000256" key="1">
    <source>
        <dbReference type="SAM" id="Phobius"/>
    </source>
</evidence>
<keyword evidence="3" id="KW-1185">Reference proteome</keyword>
<gene>
    <name evidence="2" type="ORF">SAMN05444165_0414</name>
</gene>